<dbReference type="AlphaFoldDB" id="K2BAQ8"/>
<dbReference type="Gene3D" id="3.30.70.1350">
    <property type="entry name" value="Cation efflux protein, cytoplasmic domain"/>
    <property type="match status" value="1"/>
</dbReference>
<evidence type="ECO:0000313" key="10">
    <source>
        <dbReference type="EMBL" id="EKD65828.1"/>
    </source>
</evidence>
<organism evidence="10">
    <name type="scientific">uncultured bacterium</name>
    <name type="common">gcode 4</name>
    <dbReference type="NCBI Taxonomy" id="1234023"/>
    <lineage>
        <taxon>Bacteria</taxon>
        <taxon>environmental samples</taxon>
    </lineage>
</organism>
<keyword evidence="4 7" id="KW-0812">Transmembrane</keyword>
<feature type="transmembrane region" description="Helical" evidence="7">
    <location>
        <begin position="154"/>
        <end position="172"/>
    </location>
</feature>
<dbReference type="Pfam" id="PF16916">
    <property type="entry name" value="ZT_dimer"/>
    <property type="match status" value="1"/>
</dbReference>
<feature type="transmembrane region" description="Helical" evidence="7">
    <location>
        <begin position="32"/>
        <end position="56"/>
    </location>
</feature>
<dbReference type="GO" id="GO:0015093">
    <property type="term" value="F:ferrous iron transmembrane transporter activity"/>
    <property type="evidence" value="ECO:0007669"/>
    <property type="project" value="TreeGrafter"/>
</dbReference>
<keyword evidence="3" id="KW-0813">Transport</keyword>
<dbReference type="PANTHER" id="PTHR43840:SF15">
    <property type="entry name" value="MITOCHONDRIAL METAL TRANSPORTER 1-RELATED"/>
    <property type="match status" value="1"/>
</dbReference>
<dbReference type="InterPro" id="IPR058533">
    <property type="entry name" value="Cation_efflux_TM"/>
</dbReference>
<keyword evidence="5 7" id="KW-1133">Transmembrane helix</keyword>
<keyword evidence="6 7" id="KW-0472">Membrane</keyword>
<dbReference type="Gene3D" id="1.20.1510.10">
    <property type="entry name" value="Cation efflux protein transmembrane domain"/>
    <property type="match status" value="1"/>
</dbReference>
<dbReference type="GO" id="GO:0015341">
    <property type="term" value="F:zinc efflux antiporter activity"/>
    <property type="evidence" value="ECO:0007669"/>
    <property type="project" value="TreeGrafter"/>
</dbReference>
<evidence type="ECO:0000256" key="2">
    <source>
        <dbReference type="ARBA" id="ARBA00008114"/>
    </source>
</evidence>
<protein>
    <submittedName>
        <fullName evidence="10">Cation efflux protein</fullName>
    </submittedName>
</protein>
<comment type="caution">
    <text evidence="10">The sequence shown here is derived from an EMBL/GenBank/DDBJ whole genome shotgun (WGS) entry which is preliminary data.</text>
</comment>
<evidence type="ECO:0000256" key="1">
    <source>
        <dbReference type="ARBA" id="ARBA00004141"/>
    </source>
</evidence>
<proteinExistence type="inferred from homology"/>
<evidence type="ECO:0000259" key="8">
    <source>
        <dbReference type="Pfam" id="PF01545"/>
    </source>
</evidence>
<reference evidence="10" key="1">
    <citation type="journal article" date="2012" name="Science">
        <title>Fermentation, hydrogen, and sulfur metabolism in multiple uncultivated bacterial phyla.</title>
        <authorList>
            <person name="Wrighton K.C."/>
            <person name="Thomas B.C."/>
            <person name="Sharon I."/>
            <person name="Miller C.S."/>
            <person name="Castelle C.J."/>
            <person name="VerBerkmoes N.C."/>
            <person name="Wilkins M.J."/>
            <person name="Hettich R.L."/>
            <person name="Lipton M.S."/>
            <person name="Williams K.H."/>
            <person name="Long P.E."/>
            <person name="Banfield J.F."/>
        </authorList>
    </citation>
    <scope>NUCLEOTIDE SEQUENCE [LARGE SCALE GENOMIC DNA]</scope>
</reference>
<dbReference type="EMBL" id="AMFJ01021668">
    <property type="protein sequence ID" value="EKD65828.1"/>
    <property type="molecule type" value="Genomic_DNA"/>
</dbReference>
<comment type="similarity">
    <text evidence="2">Belongs to the cation diffusion facilitator (CDF) transporter (TC 2.A.4) family.</text>
</comment>
<dbReference type="GO" id="GO:0015086">
    <property type="term" value="F:cadmium ion transmembrane transporter activity"/>
    <property type="evidence" value="ECO:0007669"/>
    <property type="project" value="TreeGrafter"/>
</dbReference>
<dbReference type="GO" id="GO:0005886">
    <property type="term" value="C:plasma membrane"/>
    <property type="evidence" value="ECO:0007669"/>
    <property type="project" value="TreeGrafter"/>
</dbReference>
<evidence type="ECO:0000256" key="4">
    <source>
        <dbReference type="ARBA" id="ARBA00022692"/>
    </source>
</evidence>
<sequence>MFSPEKKAVVVASLTAVLLIIIKWVFGVLTGSMAILTSAIDSTLDFFVSLMNFFAIRKSEKPIDEKYNYWHWKIEGFGALIEGLIIFISWIIVIYFSFFKILRSELLQKTSESIIVMIISVIITYLLVNYLSNTAKKTQSLIIKSDLLHYKTDLLTNFGIIIALILIKIFNFPLIDPIISIAIAFYIIYWSIEILKDGYNMLMDKKISDEHLDFIKKIIKKHRELSGFHFLKTRKSWKRNFIEFHIVFKNDNISLRDAHTISDELEASIIEEIPHSTVMIHLDYFDDSHDINNPKLREFIVKK</sequence>
<evidence type="ECO:0000256" key="6">
    <source>
        <dbReference type="ARBA" id="ARBA00023136"/>
    </source>
</evidence>
<feature type="transmembrane region" description="Helical" evidence="7">
    <location>
        <begin position="77"/>
        <end position="102"/>
    </location>
</feature>
<feature type="domain" description="Cation efflux protein cytoplasmic" evidence="9">
    <location>
        <begin position="208"/>
        <end position="283"/>
    </location>
</feature>
<evidence type="ECO:0000256" key="5">
    <source>
        <dbReference type="ARBA" id="ARBA00022989"/>
    </source>
</evidence>
<dbReference type="InterPro" id="IPR050291">
    <property type="entry name" value="CDF_Transporter"/>
</dbReference>
<evidence type="ECO:0000256" key="3">
    <source>
        <dbReference type="ARBA" id="ARBA00022448"/>
    </source>
</evidence>
<accession>K2BAQ8</accession>
<dbReference type="Pfam" id="PF01545">
    <property type="entry name" value="Cation_efflux"/>
    <property type="match status" value="1"/>
</dbReference>
<feature type="transmembrane region" description="Helical" evidence="7">
    <location>
        <begin position="114"/>
        <end position="133"/>
    </location>
</feature>
<dbReference type="GO" id="GO:0006882">
    <property type="term" value="P:intracellular zinc ion homeostasis"/>
    <property type="evidence" value="ECO:0007669"/>
    <property type="project" value="TreeGrafter"/>
</dbReference>
<comment type="subcellular location">
    <subcellularLocation>
        <location evidence="1">Membrane</location>
        <topology evidence="1">Multi-pass membrane protein</topology>
    </subcellularLocation>
</comment>
<evidence type="ECO:0000259" key="9">
    <source>
        <dbReference type="Pfam" id="PF16916"/>
    </source>
</evidence>
<dbReference type="SUPFAM" id="SSF161111">
    <property type="entry name" value="Cation efflux protein transmembrane domain-like"/>
    <property type="match status" value="1"/>
</dbReference>
<feature type="domain" description="Cation efflux protein transmembrane" evidence="8">
    <location>
        <begin position="9"/>
        <end position="203"/>
    </location>
</feature>
<dbReference type="PANTHER" id="PTHR43840">
    <property type="entry name" value="MITOCHONDRIAL METAL TRANSPORTER 1-RELATED"/>
    <property type="match status" value="1"/>
</dbReference>
<feature type="transmembrane region" description="Helical" evidence="7">
    <location>
        <begin position="178"/>
        <end position="195"/>
    </location>
</feature>
<evidence type="ECO:0000256" key="7">
    <source>
        <dbReference type="SAM" id="Phobius"/>
    </source>
</evidence>
<gene>
    <name evidence="10" type="ORF">ACD_49C00082G0002</name>
</gene>
<dbReference type="SUPFAM" id="SSF160240">
    <property type="entry name" value="Cation efflux protein cytoplasmic domain-like"/>
    <property type="match status" value="1"/>
</dbReference>
<dbReference type="InterPro" id="IPR002524">
    <property type="entry name" value="Cation_efflux"/>
</dbReference>
<dbReference type="InterPro" id="IPR027470">
    <property type="entry name" value="Cation_efflux_CTD"/>
</dbReference>
<name>K2BAQ8_9BACT</name>
<feature type="transmembrane region" description="Helical" evidence="7">
    <location>
        <begin position="7"/>
        <end position="26"/>
    </location>
</feature>
<dbReference type="NCBIfam" id="TIGR01297">
    <property type="entry name" value="CDF"/>
    <property type="match status" value="1"/>
</dbReference>
<dbReference type="InterPro" id="IPR036837">
    <property type="entry name" value="Cation_efflux_CTD_sf"/>
</dbReference>
<dbReference type="InterPro" id="IPR027469">
    <property type="entry name" value="Cation_efflux_TMD_sf"/>
</dbReference>